<feature type="compositionally biased region" description="Basic residues" evidence="1">
    <location>
        <begin position="16"/>
        <end position="27"/>
    </location>
</feature>
<feature type="region of interest" description="Disordered" evidence="1">
    <location>
        <begin position="1"/>
        <end position="77"/>
    </location>
</feature>
<feature type="compositionally biased region" description="Low complexity" evidence="1">
    <location>
        <begin position="38"/>
        <end position="66"/>
    </location>
</feature>
<reference evidence="2 3" key="1">
    <citation type="submission" date="2018-07" db="EMBL/GenBank/DDBJ databases">
        <title>Whole Genome Shotgun Sequence of Streptomyces spongiicola strain 531S.</title>
        <authorList>
            <person name="Dohra H."/>
            <person name="Kodani S."/>
        </authorList>
    </citation>
    <scope>NUCLEOTIDE SEQUENCE [LARGE SCALE GENOMIC DNA]</scope>
    <source>
        <strain evidence="2 3">531S</strain>
    </source>
</reference>
<organism evidence="2 3">
    <name type="scientific">Streptomyces spongiicola</name>
    <dbReference type="NCBI Taxonomy" id="1690221"/>
    <lineage>
        <taxon>Bacteria</taxon>
        <taxon>Bacillati</taxon>
        <taxon>Actinomycetota</taxon>
        <taxon>Actinomycetes</taxon>
        <taxon>Kitasatosporales</taxon>
        <taxon>Streptomycetaceae</taxon>
        <taxon>Streptomyces</taxon>
    </lineage>
</organism>
<accession>A0A388SVF2</accession>
<evidence type="ECO:0000256" key="1">
    <source>
        <dbReference type="SAM" id="MobiDB-lite"/>
    </source>
</evidence>
<comment type="caution">
    <text evidence="2">The sequence shown here is derived from an EMBL/GenBank/DDBJ whole genome shotgun (WGS) entry which is preliminary data.</text>
</comment>
<evidence type="ECO:0000313" key="3">
    <source>
        <dbReference type="Proteomes" id="UP000265354"/>
    </source>
</evidence>
<gene>
    <name evidence="2" type="ORF">SSP531S_20310</name>
</gene>
<feature type="compositionally biased region" description="Basic and acidic residues" evidence="1">
    <location>
        <begin position="67"/>
        <end position="77"/>
    </location>
</feature>
<sequence>MIGYTPTGGHDPVPSPRRRPVAGRRRGAVGERYGTGGRPPRAAAGEAPDPVSGKPAASGAKAATPDRGGRRPGAGDR</sequence>
<dbReference type="EMBL" id="BGZL01000004">
    <property type="protein sequence ID" value="GBQ00613.1"/>
    <property type="molecule type" value="Genomic_DNA"/>
</dbReference>
<name>A0A388SVF2_9ACTN</name>
<dbReference type="Proteomes" id="UP000265354">
    <property type="component" value="Unassembled WGS sequence"/>
</dbReference>
<proteinExistence type="predicted"/>
<dbReference type="AlphaFoldDB" id="A0A388SVF2"/>
<evidence type="ECO:0000313" key="2">
    <source>
        <dbReference type="EMBL" id="GBQ00613.1"/>
    </source>
</evidence>
<protein>
    <submittedName>
        <fullName evidence="2">Uncharacterized protein</fullName>
    </submittedName>
</protein>